<reference evidence="4 5" key="1">
    <citation type="submission" date="2019-04" db="EMBL/GenBank/DDBJ databases">
        <title>Rhodococcus oryzae sp. nov., a novel actinomycete isolated from rhizosphere soil of rice (Oryza sativa L.).</title>
        <authorList>
            <person name="Li C."/>
        </authorList>
    </citation>
    <scope>NUCLEOTIDE SEQUENCE [LARGE SCALE GENOMIC DNA]</scope>
    <source>
        <strain evidence="4 5">NEAU-CX67</strain>
    </source>
</reference>
<evidence type="ECO:0000313" key="5">
    <source>
        <dbReference type="Proteomes" id="UP000305109"/>
    </source>
</evidence>
<dbReference type="Proteomes" id="UP000305109">
    <property type="component" value="Unassembled WGS sequence"/>
</dbReference>
<feature type="domain" description="DNA helicase DnaB-like N-terminal" evidence="3">
    <location>
        <begin position="21"/>
        <end position="120"/>
    </location>
</feature>
<dbReference type="InterPro" id="IPR016136">
    <property type="entry name" value="DNA_helicase_N/primase_C"/>
</dbReference>
<dbReference type="Gene3D" id="1.10.860.10">
    <property type="entry name" value="DNAb Helicase, Chain A"/>
    <property type="match status" value="1"/>
</dbReference>
<evidence type="ECO:0000313" key="4">
    <source>
        <dbReference type="EMBL" id="TJZ81319.1"/>
    </source>
</evidence>
<gene>
    <name evidence="4" type="ORF">FCG67_01360</name>
</gene>
<evidence type="ECO:0000259" key="3">
    <source>
        <dbReference type="Pfam" id="PF00772"/>
    </source>
</evidence>
<dbReference type="RefSeq" id="WP_136906456.1">
    <property type="nucleotide sequence ID" value="NZ_SUMD01000001.1"/>
</dbReference>
<evidence type="ECO:0000256" key="1">
    <source>
        <dbReference type="ARBA" id="ARBA00022705"/>
    </source>
</evidence>
<keyword evidence="2" id="KW-0238">DNA-binding</keyword>
<keyword evidence="5" id="KW-1185">Reference proteome</keyword>
<keyword evidence="1" id="KW-0235">DNA replication</keyword>
<dbReference type="Pfam" id="PF00772">
    <property type="entry name" value="DnaB"/>
    <property type="match status" value="1"/>
</dbReference>
<evidence type="ECO:0000256" key="2">
    <source>
        <dbReference type="ARBA" id="ARBA00023125"/>
    </source>
</evidence>
<organism evidence="4 5">
    <name type="scientific">Rhodococcus oryzae</name>
    <dbReference type="NCBI Taxonomy" id="2571143"/>
    <lineage>
        <taxon>Bacteria</taxon>
        <taxon>Bacillati</taxon>
        <taxon>Actinomycetota</taxon>
        <taxon>Actinomycetes</taxon>
        <taxon>Mycobacteriales</taxon>
        <taxon>Nocardiaceae</taxon>
        <taxon>Rhodococcus</taxon>
    </lineage>
</organism>
<dbReference type="InterPro" id="IPR036185">
    <property type="entry name" value="DNA_heli_DnaB-like_N_sf"/>
</dbReference>
<sequence length="180" mass="20148">MAEHRTHEPDVDPEIDYVEMDLDPEAHLLCAALWSRDETTLRFLFTHMREDDFENPFYRPIFTAIGDALAASQPHDPTIIAASFTQAGRDKIPTAVHNALRTVLTLGSSTASVGQYAASVVAASSRRSYFRLAAAMQLAAEEASEDELFPILVEHGTRQRDELQRLNTIRNGPDNDHRED</sequence>
<dbReference type="SUPFAM" id="SSF48024">
    <property type="entry name" value="N-terminal domain of DnaB helicase"/>
    <property type="match status" value="1"/>
</dbReference>
<proteinExistence type="predicted"/>
<name>A0ABY2RSY1_9NOCA</name>
<comment type="caution">
    <text evidence="4">The sequence shown here is derived from an EMBL/GenBank/DDBJ whole genome shotgun (WGS) entry which is preliminary data.</text>
</comment>
<dbReference type="InterPro" id="IPR007693">
    <property type="entry name" value="DNA_helicase_DnaB-like_N"/>
</dbReference>
<dbReference type="EMBL" id="SUMD01000001">
    <property type="protein sequence ID" value="TJZ81319.1"/>
    <property type="molecule type" value="Genomic_DNA"/>
</dbReference>
<protein>
    <recommendedName>
        <fullName evidence="3">DNA helicase DnaB-like N-terminal domain-containing protein</fullName>
    </recommendedName>
</protein>
<accession>A0ABY2RSY1</accession>